<evidence type="ECO:0000313" key="2">
    <source>
        <dbReference type="EMBL" id="ODN72278.1"/>
    </source>
</evidence>
<dbReference type="PANTHER" id="PTHR30399">
    <property type="entry name" value="UNCHARACTERIZED PROTEIN YGJP"/>
    <property type="match status" value="1"/>
</dbReference>
<comment type="caution">
    <text evidence="2">The sequence shown here is derived from an EMBL/GenBank/DDBJ whole genome shotgun (WGS) entry which is preliminary data.</text>
</comment>
<dbReference type="InterPro" id="IPR002725">
    <property type="entry name" value="YgjP-like_metallopeptidase"/>
</dbReference>
<sequence length="205" mass="21983">MVTIPKGGSLKAACAFVGRHADWLAARLDARPQPTAFADGALVPIRGVPHRLAATGTLRGLVRIHPAGEPAEEADDALPRLLVPGAPERFSPRVADFLRKAARADLEAAVARHARALGRTPQKIVVRDTTSRWGSCSSLGVLSFSWRLILAPPLVLDYLAAHEVAHLAEMNHGPRFWAHCTALCPETETARAWLKAHGAGLHAYG</sequence>
<gene>
    <name evidence="2" type="ORF">A6302_00343</name>
</gene>
<accession>A0A1E3H7G8</accession>
<proteinExistence type="predicted"/>
<evidence type="ECO:0000313" key="3">
    <source>
        <dbReference type="Proteomes" id="UP000094622"/>
    </source>
</evidence>
<dbReference type="EMBL" id="MCRJ01000004">
    <property type="protein sequence ID" value="ODN72278.1"/>
    <property type="molecule type" value="Genomic_DNA"/>
</dbReference>
<protein>
    <recommendedName>
        <fullName evidence="1">YgjP-like metallopeptidase domain-containing protein</fullName>
    </recommendedName>
</protein>
<name>A0A1E3H7G8_9HYPH</name>
<organism evidence="2 3">
    <name type="scientific">Methylobrevis pamukkalensis</name>
    <dbReference type="NCBI Taxonomy" id="1439726"/>
    <lineage>
        <taxon>Bacteria</taxon>
        <taxon>Pseudomonadati</taxon>
        <taxon>Pseudomonadota</taxon>
        <taxon>Alphaproteobacteria</taxon>
        <taxon>Hyphomicrobiales</taxon>
        <taxon>Pleomorphomonadaceae</taxon>
        <taxon>Methylobrevis</taxon>
    </lineage>
</organism>
<dbReference type="Gene3D" id="3.30.2010.10">
    <property type="entry name" value="Metalloproteases ('zincins'), catalytic domain"/>
    <property type="match status" value="1"/>
</dbReference>
<dbReference type="CDD" id="cd07344">
    <property type="entry name" value="M48_yhfN_like"/>
    <property type="match status" value="1"/>
</dbReference>
<feature type="domain" description="YgjP-like metallopeptidase" evidence="1">
    <location>
        <begin position="2"/>
        <end position="197"/>
    </location>
</feature>
<reference evidence="2 3" key="1">
    <citation type="submission" date="2016-07" db="EMBL/GenBank/DDBJ databases">
        <title>Draft Genome Sequence of Methylobrevis pamukkalensis PK2.</title>
        <authorList>
            <person name="Vasilenko O.V."/>
            <person name="Doronina N.V."/>
            <person name="Shmareva M.N."/>
            <person name="Tarlachkov S.V."/>
            <person name="Mustakhimov I."/>
            <person name="Trotsenko Y.A."/>
        </authorList>
    </citation>
    <scope>NUCLEOTIDE SEQUENCE [LARGE SCALE GENOMIC DNA]</scope>
    <source>
        <strain evidence="2 3">PK2</strain>
    </source>
</reference>
<keyword evidence="3" id="KW-1185">Reference proteome</keyword>
<evidence type="ECO:0000259" key="1">
    <source>
        <dbReference type="Pfam" id="PF01863"/>
    </source>
</evidence>
<dbReference type="InterPro" id="IPR053136">
    <property type="entry name" value="UTP_pyrophosphatase-like"/>
</dbReference>
<dbReference type="Pfam" id="PF01863">
    <property type="entry name" value="YgjP-like"/>
    <property type="match status" value="1"/>
</dbReference>
<dbReference type="AlphaFoldDB" id="A0A1E3H7G8"/>
<dbReference type="PATRIC" id="fig|1439726.3.peg.362"/>
<dbReference type="Proteomes" id="UP000094622">
    <property type="component" value="Unassembled WGS sequence"/>
</dbReference>
<dbReference type="PANTHER" id="PTHR30399:SF1">
    <property type="entry name" value="UTP PYROPHOSPHATASE"/>
    <property type="match status" value="1"/>
</dbReference>